<dbReference type="RefSeq" id="WP_176865750.1">
    <property type="nucleotide sequence ID" value="NZ_JABXWT010000007.1"/>
</dbReference>
<dbReference type="SMART" id="SM00382">
    <property type="entry name" value="AAA"/>
    <property type="match status" value="1"/>
</dbReference>
<gene>
    <name evidence="2" type="ORF">HW561_13915</name>
</gene>
<dbReference type="InterPro" id="IPR027417">
    <property type="entry name" value="P-loop_NTPase"/>
</dbReference>
<dbReference type="InterPro" id="IPR003959">
    <property type="entry name" value="ATPase_AAA_core"/>
</dbReference>
<dbReference type="InterPro" id="IPR003593">
    <property type="entry name" value="AAA+_ATPase"/>
</dbReference>
<dbReference type="Pfam" id="PF00004">
    <property type="entry name" value="AAA"/>
    <property type="match status" value="1"/>
</dbReference>
<proteinExistence type="predicted"/>
<dbReference type="SUPFAM" id="SSF52540">
    <property type="entry name" value="P-loop containing nucleoside triphosphate hydrolases"/>
    <property type="match status" value="1"/>
</dbReference>
<accession>A0ABX2PU37</accession>
<dbReference type="PANTHER" id="PTHR43718:SF2">
    <property type="entry name" value="LON PROTEASE HOMOLOG, MITOCHONDRIAL"/>
    <property type="match status" value="1"/>
</dbReference>
<dbReference type="Gene3D" id="3.40.50.300">
    <property type="entry name" value="P-loop containing nucleotide triphosphate hydrolases"/>
    <property type="match status" value="1"/>
</dbReference>
<reference evidence="2 3" key="1">
    <citation type="submission" date="2020-06" db="EMBL/GenBank/DDBJ databases">
        <authorList>
            <person name="Cao W.R."/>
        </authorList>
    </citation>
    <scope>NUCLEOTIDE SEQUENCE [LARGE SCALE GENOMIC DNA]</scope>
    <source>
        <strain evidence="2 3">B1Z28</strain>
    </source>
</reference>
<sequence>MGGDTTWVDGEVFALAGFDHDKADVLRRILNFVESGDEWLCVKQMVLQNASADDLGDVLRKRFKEAAAYCDESEDWRLSEIARLEEIEPTLALFAADAVNQMVSRDIWLDVMRIIAEAHAKANSPETRAGKNVTLARYLVDKKDFRYLPPNLRKEMPKHIQQLTEWSDQFARLRALADLDKLRSLSDRFPHCDHVIEGIAEGIERAWDMGSNIIHIQPTLLVGEAGVGKTALAREVCKTLGLHVQIANVGGKSENHLFGLSAGWSSAHAGIVTEAVATARVLNPVIILDEIDKTHAGRNGDITGELLGMLEPMEARRYREKYLAADVNAAHVSWILTANDLGCIPAPLRSRCTIYDIPVPTPEQLPAVIRSMVGEYAAELGLRREFFSLDLGDVEALVETFKQHKSVRVLHRFVRGLLHQKLKRRRWN</sequence>
<organism evidence="2 3">
    <name type="scientific">Ruegeria haliotis</name>
    <dbReference type="NCBI Taxonomy" id="2747601"/>
    <lineage>
        <taxon>Bacteria</taxon>
        <taxon>Pseudomonadati</taxon>
        <taxon>Pseudomonadota</taxon>
        <taxon>Alphaproteobacteria</taxon>
        <taxon>Rhodobacterales</taxon>
        <taxon>Roseobacteraceae</taxon>
        <taxon>Ruegeria</taxon>
    </lineage>
</organism>
<protein>
    <submittedName>
        <fullName evidence="2">AAA family ATPase</fullName>
    </submittedName>
</protein>
<evidence type="ECO:0000313" key="2">
    <source>
        <dbReference type="EMBL" id="NVO56886.1"/>
    </source>
</evidence>
<dbReference type="InterPro" id="IPR027065">
    <property type="entry name" value="Lon_Prtase"/>
</dbReference>
<evidence type="ECO:0000259" key="1">
    <source>
        <dbReference type="SMART" id="SM00382"/>
    </source>
</evidence>
<evidence type="ECO:0000313" key="3">
    <source>
        <dbReference type="Proteomes" id="UP000630805"/>
    </source>
</evidence>
<feature type="domain" description="AAA+ ATPase" evidence="1">
    <location>
        <begin position="215"/>
        <end position="361"/>
    </location>
</feature>
<name>A0ABX2PU37_9RHOB</name>
<comment type="caution">
    <text evidence="2">The sequence shown here is derived from an EMBL/GenBank/DDBJ whole genome shotgun (WGS) entry which is preliminary data.</text>
</comment>
<dbReference type="PANTHER" id="PTHR43718">
    <property type="entry name" value="LON PROTEASE"/>
    <property type="match status" value="1"/>
</dbReference>
<dbReference type="EMBL" id="JABXWT010000007">
    <property type="protein sequence ID" value="NVO56886.1"/>
    <property type="molecule type" value="Genomic_DNA"/>
</dbReference>
<keyword evidence="3" id="KW-1185">Reference proteome</keyword>
<dbReference type="Proteomes" id="UP000630805">
    <property type="component" value="Unassembled WGS sequence"/>
</dbReference>